<dbReference type="GO" id="GO:0003824">
    <property type="term" value="F:catalytic activity"/>
    <property type="evidence" value="ECO:0007669"/>
    <property type="project" value="InterPro"/>
</dbReference>
<dbReference type="Gene3D" id="3.60.10.10">
    <property type="entry name" value="Endonuclease/exonuclease/phosphatase"/>
    <property type="match status" value="1"/>
</dbReference>
<dbReference type="Proteomes" id="UP001497472">
    <property type="component" value="Unassembled WGS sequence"/>
</dbReference>
<dbReference type="GO" id="GO:0061343">
    <property type="term" value="P:cell adhesion involved in heart morphogenesis"/>
    <property type="evidence" value="ECO:0007669"/>
    <property type="project" value="TreeGrafter"/>
</dbReference>
<dbReference type="SUPFAM" id="SSF56219">
    <property type="entry name" value="DNase I-like"/>
    <property type="match status" value="1"/>
</dbReference>
<dbReference type="EMBL" id="CAVLEF010000011">
    <property type="protein sequence ID" value="CAK1548831.1"/>
    <property type="molecule type" value="Genomic_DNA"/>
</dbReference>
<dbReference type="InterPro" id="IPR005135">
    <property type="entry name" value="Endo/exonuclease/phosphatase"/>
</dbReference>
<protein>
    <recommendedName>
        <fullName evidence="1">Endonuclease/exonuclease/phosphatase domain-containing protein</fullName>
    </recommendedName>
</protein>
<dbReference type="EMBL" id="CAVLEF010000203">
    <property type="protein sequence ID" value="CAK1553067.1"/>
    <property type="molecule type" value="Genomic_DNA"/>
</dbReference>
<evidence type="ECO:0000313" key="2">
    <source>
        <dbReference type="EMBL" id="CAK1548831.1"/>
    </source>
</evidence>
<evidence type="ECO:0000259" key="1">
    <source>
        <dbReference type="Pfam" id="PF14529"/>
    </source>
</evidence>
<feature type="domain" description="Endonuclease/exonuclease/phosphatase" evidence="1">
    <location>
        <begin position="61"/>
        <end position="166"/>
    </location>
</feature>
<name>A0AAV1JHM7_9NEOP</name>
<dbReference type="AlphaFoldDB" id="A0AAV1JHM7"/>
<keyword evidence="4" id="KW-1185">Reference proteome</keyword>
<dbReference type="PANTHER" id="PTHR33395:SF22">
    <property type="entry name" value="REVERSE TRANSCRIPTASE DOMAIN-CONTAINING PROTEIN"/>
    <property type="match status" value="1"/>
</dbReference>
<reference evidence="2 4" key="1">
    <citation type="submission" date="2023-11" db="EMBL/GenBank/DDBJ databases">
        <authorList>
            <person name="Okamura Y."/>
        </authorList>
    </citation>
    <scope>NUCLEOTIDE SEQUENCE [LARGE SCALE GENOMIC DNA]</scope>
</reference>
<dbReference type="PANTHER" id="PTHR33395">
    <property type="entry name" value="TRANSCRIPTASE, PUTATIVE-RELATED-RELATED"/>
    <property type="match status" value="1"/>
</dbReference>
<dbReference type="GO" id="GO:0007508">
    <property type="term" value="P:larval heart development"/>
    <property type="evidence" value="ECO:0007669"/>
    <property type="project" value="TreeGrafter"/>
</dbReference>
<organism evidence="2 4">
    <name type="scientific">Leptosia nina</name>
    <dbReference type="NCBI Taxonomy" id="320188"/>
    <lineage>
        <taxon>Eukaryota</taxon>
        <taxon>Metazoa</taxon>
        <taxon>Ecdysozoa</taxon>
        <taxon>Arthropoda</taxon>
        <taxon>Hexapoda</taxon>
        <taxon>Insecta</taxon>
        <taxon>Pterygota</taxon>
        <taxon>Neoptera</taxon>
        <taxon>Endopterygota</taxon>
        <taxon>Lepidoptera</taxon>
        <taxon>Glossata</taxon>
        <taxon>Ditrysia</taxon>
        <taxon>Papilionoidea</taxon>
        <taxon>Pieridae</taxon>
        <taxon>Pierinae</taxon>
        <taxon>Leptosia</taxon>
    </lineage>
</organism>
<dbReference type="Pfam" id="PF14529">
    <property type="entry name" value="Exo_endo_phos_2"/>
    <property type="match status" value="1"/>
</dbReference>
<evidence type="ECO:0000313" key="3">
    <source>
        <dbReference type="EMBL" id="CAK1553067.1"/>
    </source>
</evidence>
<sequence length="433" mass="49629">MFRRDRTYETSTKKIGGGIFICISRHLKAYARPEWNCRSVENIWLTIPHSSLACKERKNLHIGLVYIPPDSEQSDRLETFVSAFRSVTESNVDDYFVVVGDFNLSNINWSAIGPTLLKKGSSKIQIISNIFLNEISNSGLKQHNLIPNSSNNILDLIFSNITLDCVKADSEMVKADTHHPCLKIDVSDLVLSKLHPKPQIRHNFYRANYAEVNKALSQVDWATILVGETMDEVTDNFYNVLNKIVVTTVPKTRDNSSNRFPTWYSRSLIHIIKNKLKAHRRWITFKNPRDYDEFSLLRARQKLVARKCLATYEQNVQQNIIKDPKALWSYLRNKRNCNSSYPSTLTLGDEVFNSESDACEGFNKFFYSVFQPPDLHYDLPQLPESDETYTQVTLSEIEVFKELKALNITKGPGSDGIPAVFLQRCSVWTKGSK</sequence>
<dbReference type="InterPro" id="IPR036691">
    <property type="entry name" value="Endo/exonu/phosph_ase_sf"/>
</dbReference>
<proteinExistence type="predicted"/>
<evidence type="ECO:0000313" key="4">
    <source>
        <dbReference type="Proteomes" id="UP001497472"/>
    </source>
</evidence>
<gene>
    <name evidence="3" type="ORF">LNINA_LOCUS12086</name>
    <name evidence="2" type="ORF">LNINA_LOCUS8183</name>
</gene>
<dbReference type="GO" id="GO:0031012">
    <property type="term" value="C:extracellular matrix"/>
    <property type="evidence" value="ECO:0007669"/>
    <property type="project" value="TreeGrafter"/>
</dbReference>
<comment type="caution">
    <text evidence="2">The sequence shown here is derived from an EMBL/GenBank/DDBJ whole genome shotgun (WGS) entry which is preliminary data.</text>
</comment>
<accession>A0AAV1JHM7</accession>